<dbReference type="Proteomes" id="UP000028007">
    <property type="component" value="Unassembled WGS sequence"/>
</dbReference>
<name>A0A081PIQ1_9SPHI</name>
<comment type="caution">
    <text evidence="4">The sequence shown here is derived from an EMBL/GenBank/DDBJ whole genome shotgun (WGS) entry which is preliminary data.</text>
</comment>
<dbReference type="Gene3D" id="3.55.50.30">
    <property type="match status" value="1"/>
</dbReference>
<dbReference type="EMBL" id="JNFF01000033">
    <property type="protein sequence ID" value="KEQ30574.1"/>
    <property type="molecule type" value="Genomic_DNA"/>
</dbReference>
<sequence>MKKQLTDYQSYTLEDLINDESFMVWVTQPNDELDTHWSSILEAYPGLAPIIQEGREIIQSMRFETEVLDAKEQKELWNTIAAKTTLLDKPIKQIRLWSRYAAAAILVGVLFASGLFYSGFRQVTIQTPYGQLQNVTLPDGSLVTLNANSNIRYDKKWGENQIREVWIEGEAFLKVNHLHKEGQVKNNQRFIVHTGVLDVEVLGTSFNVNDRRGRTAVALLEGKVSLGLNTTREKPIIMAPGDIVEYTGGKLNKKPVDVVEYASWKDGKLYFRDVPVSRIFDYFEDIYGYKVKVDDPEILKRRLSGTMSSKNEKVFFETIARTLNISITPDHDSHELIIKSN</sequence>
<organism evidence="4 5">
    <name type="scientific">Pedobacter antarcticus 4BY</name>
    <dbReference type="NCBI Taxonomy" id="1358423"/>
    <lineage>
        <taxon>Bacteria</taxon>
        <taxon>Pseudomonadati</taxon>
        <taxon>Bacteroidota</taxon>
        <taxon>Sphingobacteriia</taxon>
        <taxon>Sphingobacteriales</taxon>
        <taxon>Sphingobacteriaceae</taxon>
        <taxon>Pedobacter</taxon>
    </lineage>
</organism>
<dbReference type="Pfam" id="PF16344">
    <property type="entry name" value="FecR_C"/>
    <property type="match status" value="1"/>
</dbReference>
<gene>
    <name evidence="4" type="ORF">N180_04945</name>
</gene>
<dbReference type="GO" id="GO:0016989">
    <property type="term" value="F:sigma factor antagonist activity"/>
    <property type="evidence" value="ECO:0007669"/>
    <property type="project" value="TreeGrafter"/>
</dbReference>
<evidence type="ECO:0000259" key="3">
    <source>
        <dbReference type="Pfam" id="PF16344"/>
    </source>
</evidence>
<protein>
    <submittedName>
        <fullName evidence="4">Uncharacterized protein</fullName>
    </submittedName>
</protein>
<accession>A0A081PIQ1</accession>
<evidence type="ECO:0000259" key="2">
    <source>
        <dbReference type="Pfam" id="PF04773"/>
    </source>
</evidence>
<feature type="transmembrane region" description="Helical" evidence="1">
    <location>
        <begin position="100"/>
        <end position="120"/>
    </location>
</feature>
<dbReference type="InterPro" id="IPR006860">
    <property type="entry name" value="FecR"/>
</dbReference>
<keyword evidence="1" id="KW-0472">Membrane</keyword>
<keyword evidence="1" id="KW-0812">Transmembrane</keyword>
<dbReference type="InterPro" id="IPR032508">
    <property type="entry name" value="FecR_C"/>
</dbReference>
<proteinExistence type="predicted"/>
<evidence type="ECO:0000256" key="1">
    <source>
        <dbReference type="SAM" id="Phobius"/>
    </source>
</evidence>
<dbReference type="OrthoDB" id="1523489at2"/>
<dbReference type="PANTHER" id="PTHR30273:SF2">
    <property type="entry name" value="PROTEIN FECR"/>
    <property type="match status" value="1"/>
</dbReference>
<dbReference type="InterPro" id="IPR012373">
    <property type="entry name" value="Ferrdict_sens_TM"/>
</dbReference>
<dbReference type="RefSeq" id="WP_051759728.1">
    <property type="nucleotide sequence ID" value="NZ_JNFF01000033.1"/>
</dbReference>
<evidence type="ECO:0000313" key="5">
    <source>
        <dbReference type="Proteomes" id="UP000028007"/>
    </source>
</evidence>
<evidence type="ECO:0000313" key="4">
    <source>
        <dbReference type="EMBL" id="KEQ30574.1"/>
    </source>
</evidence>
<feature type="domain" description="FecR protein" evidence="2">
    <location>
        <begin position="124"/>
        <end position="224"/>
    </location>
</feature>
<reference evidence="4 5" key="1">
    <citation type="journal article" date="1992" name="Int. J. Syst. Bacteriol.">
        <title>Sphingobacterium antarcticus sp. nov. a Psychrotrophic Bacterium from the Soils of Schirmacher Oasis, Antarctica.</title>
        <authorList>
            <person name="Shivaji S."/>
            <person name="Ray M.K."/>
            <person name="Rao N.S."/>
            <person name="Saiserr L."/>
            <person name="Jagannadham M.V."/>
            <person name="Kumar G.S."/>
            <person name="Reddy G."/>
            <person name="Bhargava P.M."/>
        </authorList>
    </citation>
    <scope>NUCLEOTIDE SEQUENCE [LARGE SCALE GENOMIC DNA]</scope>
    <source>
        <strain evidence="4 5">4BY</strain>
    </source>
</reference>
<keyword evidence="1" id="KW-1133">Transmembrane helix</keyword>
<dbReference type="Gene3D" id="2.60.120.1440">
    <property type="match status" value="1"/>
</dbReference>
<dbReference type="Pfam" id="PF04773">
    <property type="entry name" value="FecR"/>
    <property type="match status" value="1"/>
</dbReference>
<feature type="domain" description="Protein FecR C-terminal" evidence="3">
    <location>
        <begin position="268"/>
        <end position="328"/>
    </location>
</feature>
<dbReference type="PANTHER" id="PTHR30273">
    <property type="entry name" value="PERIPLASMIC SIGNAL SENSOR AND SIGMA FACTOR ACTIVATOR FECR-RELATED"/>
    <property type="match status" value="1"/>
</dbReference>
<dbReference type="AlphaFoldDB" id="A0A081PIQ1"/>
<dbReference type="eggNOG" id="COG3712">
    <property type="taxonomic scope" value="Bacteria"/>
</dbReference>
<keyword evidence="5" id="KW-1185">Reference proteome</keyword>